<feature type="transmembrane region" description="Helical" evidence="1">
    <location>
        <begin position="193"/>
        <end position="216"/>
    </location>
</feature>
<feature type="transmembrane region" description="Helical" evidence="1">
    <location>
        <begin position="157"/>
        <end position="181"/>
    </location>
</feature>
<reference evidence="2 3" key="2">
    <citation type="journal article" date="2016" name="J. Biotechnol.">
        <title>Complete genome sequence of Arthrobacter alpinus ERGS4:06, a yellow pigmented bacterium tolerant to cold and radiations isolated from Sikkim Himalaya.</title>
        <authorList>
            <person name="Kumar R."/>
            <person name="Singh D."/>
            <person name="Swarnkar M.K."/>
            <person name="Singh A.K."/>
            <person name="Kumar S."/>
        </authorList>
    </citation>
    <scope>NUCLEOTIDE SEQUENCE [LARGE SCALE GENOMIC DNA]</scope>
    <source>
        <strain evidence="2 3">ERGS4:06</strain>
    </source>
</reference>
<gene>
    <name evidence="2" type="ORF">AS189_03835</name>
</gene>
<name>A0A0S2M3G9_9MICC</name>
<dbReference type="Proteomes" id="UP000059574">
    <property type="component" value="Chromosome"/>
</dbReference>
<proteinExistence type="predicted"/>
<sequence>MDPKGVPGTVGRYLEGVSAVIGMELRQRLRSRGWYIMLGIWFALIWLVTALIWFSWKAQSSYNFDPGFGSVGPGPLIFEAVCAFVLLFGLLVAPAFSANAISGDRSAGTLAIMQVTLLRPGQLLWGKFLASWVVSLTFLVVSVPFLIYGIAQGGLGAGYILLALVMLALELGVVCALGVGISALANRPLFSIVVTYLTVAALTFGTLIAFGLGAAVSNGTVDANQAFFKGMEMYPDRQIPDQDPEMYPPAPLPADVTDENDEYACYGPLQPQSVSRTERVAWLLAMNPFVVVADAIPYPARTTQEQSYGAIGVFENISQGARYAQAGPDATYQCAGGKVTASQLEQQVPLWPLGLGLQLLVAAAILALGWRALRTPAGKLPKGTRVA</sequence>
<dbReference type="EMBL" id="CP013200">
    <property type="protein sequence ID" value="ALO68307.1"/>
    <property type="molecule type" value="Genomic_DNA"/>
</dbReference>
<dbReference type="GO" id="GO:0140359">
    <property type="term" value="F:ABC-type transporter activity"/>
    <property type="evidence" value="ECO:0007669"/>
    <property type="project" value="InterPro"/>
</dbReference>
<feature type="transmembrane region" description="Helical" evidence="1">
    <location>
        <begin position="76"/>
        <end position="96"/>
    </location>
</feature>
<accession>A0A0S2M3G9</accession>
<dbReference type="GO" id="GO:0005886">
    <property type="term" value="C:plasma membrane"/>
    <property type="evidence" value="ECO:0007669"/>
    <property type="project" value="UniProtKB-SubCell"/>
</dbReference>
<dbReference type="Pfam" id="PF12679">
    <property type="entry name" value="ABC2_membrane_2"/>
    <property type="match status" value="1"/>
</dbReference>
<evidence type="ECO:0008006" key="4">
    <source>
        <dbReference type="Google" id="ProtNLM"/>
    </source>
</evidence>
<dbReference type="PANTHER" id="PTHR43471">
    <property type="entry name" value="ABC TRANSPORTER PERMEASE"/>
    <property type="match status" value="1"/>
</dbReference>
<evidence type="ECO:0000313" key="3">
    <source>
        <dbReference type="Proteomes" id="UP000059574"/>
    </source>
</evidence>
<feature type="transmembrane region" description="Helical" evidence="1">
    <location>
        <begin position="128"/>
        <end position="151"/>
    </location>
</feature>
<evidence type="ECO:0000313" key="2">
    <source>
        <dbReference type="EMBL" id="ALO68307.1"/>
    </source>
</evidence>
<keyword evidence="1" id="KW-0472">Membrane</keyword>
<keyword evidence="1" id="KW-1133">Transmembrane helix</keyword>
<keyword evidence="1" id="KW-0812">Transmembrane</keyword>
<reference evidence="3" key="1">
    <citation type="submission" date="2015-11" db="EMBL/GenBank/DDBJ databases">
        <authorList>
            <person name="Kumar R."/>
            <person name="Singh D."/>
            <person name="Swarnkar M.K."/>
            <person name="Singh A.K."/>
            <person name="Kumar S."/>
        </authorList>
    </citation>
    <scope>NUCLEOTIDE SEQUENCE [LARGE SCALE GENOMIC DNA]</scope>
    <source>
        <strain evidence="3">ERGS4:06</strain>
    </source>
</reference>
<dbReference type="AlphaFoldDB" id="A0A0S2M3G9"/>
<feature type="transmembrane region" description="Helical" evidence="1">
    <location>
        <begin position="350"/>
        <end position="373"/>
    </location>
</feature>
<protein>
    <recommendedName>
        <fullName evidence="4">ABC transporter permease</fullName>
    </recommendedName>
</protein>
<evidence type="ECO:0000256" key="1">
    <source>
        <dbReference type="SAM" id="Phobius"/>
    </source>
</evidence>
<feature type="transmembrane region" description="Helical" evidence="1">
    <location>
        <begin position="33"/>
        <end position="56"/>
    </location>
</feature>
<organism evidence="2 3">
    <name type="scientific">Arthrobacter alpinus</name>
    <dbReference type="NCBI Taxonomy" id="656366"/>
    <lineage>
        <taxon>Bacteria</taxon>
        <taxon>Bacillati</taxon>
        <taxon>Actinomycetota</taxon>
        <taxon>Actinomycetes</taxon>
        <taxon>Micrococcales</taxon>
        <taxon>Micrococcaceae</taxon>
        <taxon>Arthrobacter</taxon>
    </lineage>
</organism>